<evidence type="ECO:0000313" key="3">
    <source>
        <dbReference type="Proteomes" id="UP001301958"/>
    </source>
</evidence>
<keyword evidence="3" id="KW-1185">Reference proteome</keyword>
<organism evidence="2 3">
    <name type="scientific">Podospora fimiseda</name>
    <dbReference type="NCBI Taxonomy" id="252190"/>
    <lineage>
        <taxon>Eukaryota</taxon>
        <taxon>Fungi</taxon>
        <taxon>Dikarya</taxon>
        <taxon>Ascomycota</taxon>
        <taxon>Pezizomycotina</taxon>
        <taxon>Sordariomycetes</taxon>
        <taxon>Sordariomycetidae</taxon>
        <taxon>Sordariales</taxon>
        <taxon>Podosporaceae</taxon>
        <taxon>Podospora</taxon>
    </lineage>
</organism>
<protein>
    <submittedName>
        <fullName evidence="2">Uncharacterized protein</fullName>
    </submittedName>
</protein>
<dbReference type="AlphaFoldDB" id="A0AAN6YKQ0"/>
<evidence type="ECO:0000256" key="1">
    <source>
        <dbReference type="SAM" id="MobiDB-lite"/>
    </source>
</evidence>
<dbReference type="EMBL" id="MU865742">
    <property type="protein sequence ID" value="KAK4220511.1"/>
    <property type="molecule type" value="Genomic_DNA"/>
</dbReference>
<name>A0AAN6YKQ0_9PEZI</name>
<feature type="compositionally biased region" description="Low complexity" evidence="1">
    <location>
        <begin position="1"/>
        <end position="11"/>
    </location>
</feature>
<dbReference type="Proteomes" id="UP001301958">
    <property type="component" value="Unassembled WGS sequence"/>
</dbReference>
<accession>A0AAN6YKQ0</accession>
<evidence type="ECO:0000313" key="2">
    <source>
        <dbReference type="EMBL" id="KAK4220511.1"/>
    </source>
</evidence>
<feature type="region of interest" description="Disordered" evidence="1">
    <location>
        <begin position="1"/>
        <end position="40"/>
    </location>
</feature>
<gene>
    <name evidence="2" type="ORF">QBC38DRAFT_462543</name>
</gene>
<comment type="caution">
    <text evidence="2">The sequence shown here is derived from an EMBL/GenBank/DDBJ whole genome shotgun (WGS) entry which is preliminary data.</text>
</comment>
<reference evidence="2" key="2">
    <citation type="submission" date="2023-05" db="EMBL/GenBank/DDBJ databases">
        <authorList>
            <consortium name="Lawrence Berkeley National Laboratory"/>
            <person name="Steindorff A."/>
            <person name="Hensen N."/>
            <person name="Bonometti L."/>
            <person name="Westerberg I."/>
            <person name="Brannstrom I.O."/>
            <person name="Guillou S."/>
            <person name="Cros-Aarteil S."/>
            <person name="Calhoun S."/>
            <person name="Haridas S."/>
            <person name="Kuo A."/>
            <person name="Mondo S."/>
            <person name="Pangilinan J."/>
            <person name="Riley R."/>
            <person name="Labutti K."/>
            <person name="Andreopoulos B."/>
            <person name="Lipzen A."/>
            <person name="Chen C."/>
            <person name="Yanf M."/>
            <person name="Daum C."/>
            <person name="Ng V."/>
            <person name="Clum A."/>
            <person name="Ohm R."/>
            <person name="Martin F."/>
            <person name="Silar P."/>
            <person name="Natvig D."/>
            <person name="Lalanne C."/>
            <person name="Gautier V."/>
            <person name="Ament-Velasquez S.L."/>
            <person name="Kruys A."/>
            <person name="Hutchinson M.I."/>
            <person name="Powell A.J."/>
            <person name="Barry K."/>
            <person name="Miller A.N."/>
            <person name="Grigoriev I.V."/>
            <person name="Debuchy R."/>
            <person name="Gladieux P."/>
            <person name="Thoren M.H."/>
            <person name="Johannesson H."/>
        </authorList>
    </citation>
    <scope>NUCLEOTIDE SEQUENCE</scope>
    <source>
        <strain evidence="2">CBS 990.96</strain>
    </source>
</reference>
<sequence length="93" mass="10473">MPTRTTTATGFRRGGLRGRGKEGDRHPHKAAPHRGEENQIGRQRSMFIREYLGFIQDCFTLANSCIKPFRQIGAPADQGWIGHVGTMVSAWKY</sequence>
<proteinExistence type="predicted"/>
<reference evidence="2" key="1">
    <citation type="journal article" date="2023" name="Mol. Phylogenet. Evol.">
        <title>Genome-scale phylogeny and comparative genomics of the fungal order Sordariales.</title>
        <authorList>
            <person name="Hensen N."/>
            <person name="Bonometti L."/>
            <person name="Westerberg I."/>
            <person name="Brannstrom I.O."/>
            <person name="Guillou S."/>
            <person name="Cros-Aarteil S."/>
            <person name="Calhoun S."/>
            <person name="Haridas S."/>
            <person name="Kuo A."/>
            <person name="Mondo S."/>
            <person name="Pangilinan J."/>
            <person name="Riley R."/>
            <person name="LaButti K."/>
            <person name="Andreopoulos B."/>
            <person name="Lipzen A."/>
            <person name="Chen C."/>
            <person name="Yan M."/>
            <person name="Daum C."/>
            <person name="Ng V."/>
            <person name="Clum A."/>
            <person name="Steindorff A."/>
            <person name="Ohm R.A."/>
            <person name="Martin F."/>
            <person name="Silar P."/>
            <person name="Natvig D.O."/>
            <person name="Lalanne C."/>
            <person name="Gautier V."/>
            <person name="Ament-Velasquez S.L."/>
            <person name="Kruys A."/>
            <person name="Hutchinson M.I."/>
            <person name="Powell A.J."/>
            <person name="Barry K."/>
            <person name="Miller A.N."/>
            <person name="Grigoriev I.V."/>
            <person name="Debuchy R."/>
            <person name="Gladieux P."/>
            <person name="Hiltunen Thoren M."/>
            <person name="Johannesson H."/>
        </authorList>
    </citation>
    <scope>NUCLEOTIDE SEQUENCE</scope>
    <source>
        <strain evidence="2">CBS 990.96</strain>
    </source>
</reference>